<reference evidence="2" key="1">
    <citation type="submission" date="2016-06" db="EMBL/GenBank/DDBJ databases">
        <title>Parallel loss of symbiosis genes in relatives of nitrogen-fixing non-legume Parasponia.</title>
        <authorList>
            <person name="Van Velzen R."/>
            <person name="Holmer R."/>
            <person name="Bu F."/>
            <person name="Rutten L."/>
            <person name="Van Zeijl A."/>
            <person name="Liu W."/>
            <person name="Santuari L."/>
            <person name="Cao Q."/>
            <person name="Sharma T."/>
            <person name="Shen D."/>
            <person name="Roswanjaya Y."/>
            <person name="Wardhani T."/>
            <person name="Kalhor M.S."/>
            <person name="Jansen J."/>
            <person name="Van den Hoogen J."/>
            <person name="Gungor B."/>
            <person name="Hartog M."/>
            <person name="Hontelez J."/>
            <person name="Verver J."/>
            <person name="Yang W.-C."/>
            <person name="Schijlen E."/>
            <person name="Repin R."/>
            <person name="Schilthuizen M."/>
            <person name="Schranz E."/>
            <person name="Heidstra R."/>
            <person name="Miyata K."/>
            <person name="Fedorova E."/>
            <person name="Kohlen W."/>
            <person name="Bisseling T."/>
            <person name="Smit S."/>
            <person name="Geurts R."/>
        </authorList>
    </citation>
    <scope>NUCLEOTIDE SEQUENCE [LARGE SCALE GENOMIC DNA]</scope>
    <source>
        <strain evidence="2">cv. WU1-14</strain>
    </source>
</reference>
<proteinExistence type="predicted"/>
<organism evidence="1 2">
    <name type="scientific">Parasponia andersonii</name>
    <name type="common">Sponia andersonii</name>
    <dbReference type="NCBI Taxonomy" id="3476"/>
    <lineage>
        <taxon>Eukaryota</taxon>
        <taxon>Viridiplantae</taxon>
        <taxon>Streptophyta</taxon>
        <taxon>Embryophyta</taxon>
        <taxon>Tracheophyta</taxon>
        <taxon>Spermatophyta</taxon>
        <taxon>Magnoliopsida</taxon>
        <taxon>eudicotyledons</taxon>
        <taxon>Gunneridae</taxon>
        <taxon>Pentapetalae</taxon>
        <taxon>rosids</taxon>
        <taxon>fabids</taxon>
        <taxon>Rosales</taxon>
        <taxon>Cannabaceae</taxon>
        <taxon>Parasponia</taxon>
    </lineage>
</organism>
<gene>
    <name evidence="1" type="ORF">PanWU01x14_352350</name>
</gene>
<dbReference type="Proteomes" id="UP000237105">
    <property type="component" value="Unassembled WGS sequence"/>
</dbReference>
<dbReference type="AlphaFoldDB" id="A0A2P5AAA7"/>
<comment type="caution">
    <text evidence="1">The sequence shown here is derived from an EMBL/GenBank/DDBJ whole genome shotgun (WGS) entry which is preliminary data.</text>
</comment>
<keyword evidence="2" id="KW-1185">Reference proteome</keyword>
<dbReference type="OrthoDB" id="10474358at2759"/>
<accession>A0A2P5AAA7</accession>
<evidence type="ECO:0000313" key="1">
    <source>
        <dbReference type="EMBL" id="PON33477.1"/>
    </source>
</evidence>
<sequence length="65" mass="7301">DVLKDKRDLLTQPVTRGSDIVSSSFEESNNDSLNTSDLAPTKVFAAKEEVWQEVQSKRKKKAHVV</sequence>
<feature type="non-terminal residue" evidence="1">
    <location>
        <position position="1"/>
    </location>
</feature>
<protein>
    <submittedName>
        <fullName evidence="1">Uncharacterized protein</fullName>
    </submittedName>
</protein>
<dbReference type="EMBL" id="JXTB01000726">
    <property type="protein sequence ID" value="PON33477.1"/>
    <property type="molecule type" value="Genomic_DNA"/>
</dbReference>
<name>A0A2P5AAA7_PARAD</name>
<evidence type="ECO:0000313" key="2">
    <source>
        <dbReference type="Proteomes" id="UP000237105"/>
    </source>
</evidence>